<evidence type="ECO:0008006" key="4">
    <source>
        <dbReference type="Google" id="ProtNLM"/>
    </source>
</evidence>
<accession>A0A2C5YGY3</accession>
<evidence type="ECO:0000256" key="1">
    <source>
        <dbReference type="SAM" id="MobiDB-lite"/>
    </source>
</evidence>
<sequence length="86" mass="9750">MSSEDRISNNDYVSRQGDKKQIPVQPDESRVEDPIDERMADTDEQLARDDADAIDKSNMMKERTRHAKPSGGYREPGDEEGIPVDD</sequence>
<comment type="caution">
    <text evidence="2">The sequence shown here is derived from an EMBL/GenBank/DDBJ whole genome shotgun (WGS) entry which is preliminary data.</text>
</comment>
<gene>
    <name evidence="2" type="ORF">CDD81_214</name>
</gene>
<keyword evidence="3" id="KW-1185">Reference proteome</keyword>
<name>A0A2C5YGY3_9HYPO</name>
<feature type="compositionally biased region" description="Basic and acidic residues" evidence="1">
    <location>
        <begin position="16"/>
        <end position="62"/>
    </location>
</feature>
<reference evidence="2 3" key="1">
    <citation type="submission" date="2017-06" db="EMBL/GenBank/DDBJ databases">
        <title>Ant-infecting Ophiocordyceps genomes reveal a high diversity of potential behavioral manipulation genes and a possible major role for enterotoxins.</title>
        <authorList>
            <person name="De Bekker C."/>
            <person name="Evans H.C."/>
            <person name="Brachmann A."/>
            <person name="Hughes D.P."/>
        </authorList>
    </citation>
    <scope>NUCLEOTIDE SEQUENCE [LARGE SCALE GENOMIC DNA]</scope>
    <source>
        <strain evidence="2 3">Map64</strain>
    </source>
</reference>
<feature type="compositionally biased region" description="Acidic residues" evidence="1">
    <location>
        <begin position="77"/>
        <end position="86"/>
    </location>
</feature>
<dbReference type="OrthoDB" id="4357148at2759"/>
<dbReference type="Proteomes" id="UP000226192">
    <property type="component" value="Unassembled WGS sequence"/>
</dbReference>
<dbReference type="EMBL" id="NJET01000010">
    <property type="protein sequence ID" value="PHH66151.1"/>
    <property type="molecule type" value="Genomic_DNA"/>
</dbReference>
<protein>
    <recommendedName>
        <fullName evidence="4">Histone chaperone domain-containing protein</fullName>
    </recommendedName>
</protein>
<organism evidence="2 3">
    <name type="scientific">Ophiocordyceps australis</name>
    <dbReference type="NCBI Taxonomy" id="1399860"/>
    <lineage>
        <taxon>Eukaryota</taxon>
        <taxon>Fungi</taxon>
        <taxon>Dikarya</taxon>
        <taxon>Ascomycota</taxon>
        <taxon>Pezizomycotina</taxon>
        <taxon>Sordariomycetes</taxon>
        <taxon>Hypocreomycetidae</taxon>
        <taxon>Hypocreales</taxon>
        <taxon>Ophiocordycipitaceae</taxon>
        <taxon>Ophiocordyceps</taxon>
    </lineage>
</organism>
<dbReference type="AlphaFoldDB" id="A0A2C5YGY3"/>
<proteinExistence type="predicted"/>
<evidence type="ECO:0000313" key="2">
    <source>
        <dbReference type="EMBL" id="PHH66151.1"/>
    </source>
</evidence>
<evidence type="ECO:0000313" key="3">
    <source>
        <dbReference type="Proteomes" id="UP000226192"/>
    </source>
</evidence>
<feature type="region of interest" description="Disordered" evidence="1">
    <location>
        <begin position="1"/>
        <end position="86"/>
    </location>
</feature>